<proteinExistence type="predicted"/>
<comment type="caution">
    <text evidence="2">The sequence shown here is derived from an EMBL/GenBank/DDBJ whole genome shotgun (WGS) entry which is preliminary data.</text>
</comment>
<dbReference type="Proteomes" id="UP000638560">
    <property type="component" value="Unassembled WGS sequence"/>
</dbReference>
<sequence>MGRTAGASGGPVAAEAGPASPPNAALARQFSLRPASPGAALYDLGQHRTARNGVNRSKAYEPAIRPAGMDASSDRRTDGVAPEPEDGSGERINDVRRPSPSSSTS</sequence>
<evidence type="ECO:0000313" key="2">
    <source>
        <dbReference type="EMBL" id="MBF9128080.1"/>
    </source>
</evidence>
<gene>
    <name evidence="2" type="ORF">I0C86_03600</name>
</gene>
<organism evidence="2 3">
    <name type="scientific">Plantactinospora alkalitolerans</name>
    <dbReference type="NCBI Taxonomy" id="2789879"/>
    <lineage>
        <taxon>Bacteria</taxon>
        <taxon>Bacillati</taxon>
        <taxon>Actinomycetota</taxon>
        <taxon>Actinomycetes</taxon>
        <taxon>Micromonosporales</taxon>
        <taxon>Micromonosporaceae</taxon>
        <taxon>Plantactinospora</taxon>
    </lineage>
</organism>
<keyword evidence="3" id="KW-1185">Reference proteome</keyword>
<dbReference type="EMBL" id="JADPUN010000055">
    <property type="protein sequence ID" value="MBF9128080.1"/>
    <property type="molecule type" value="Genomic_DNA"/>
</dbReference>
<feature type="compositionally biased region" description="Basic and acidic residues" evidence="1">
    <location>
        <begin position="88"/>
        <end position="97"/>
    </location>
</feature>
<feature type="region of interest" description="Disordered" evidence="1">
    <location>
        <begin position="1"/>
        <end position="24"/>
    </location>
</feature>
<accession>A0ABS0GPH3</accession>
<feature type="region of interest" description="Disordered" evidence="1">
    <location>
        <begin position="44"/>
        <end position="105"/>
    </location>
</feature>
<evidence type="ECO:0000256" key="1">
    <source>
        <dbReference type="SAM" id="MobiDB-lite"/>
    </source>
</evidence>
<evidence type="ECO:0000313" key="3">
    <source>
        <dbReference type="Proteomes" id="UP000638560"/>
    </source>
</evidence>
<protein>
    <submittedName>
        <fullName evidence="2">Uncharacterized protein</fullName>
    </submittedName>
</protein>
<reference evidence="2 3" key="1">
    <citation type="submission" date="2020-11" db="EMBL/GenBank/DDBJ databases">
        <title>A novel isolate from a Black sea contaminated sediment with potential to produce alkanes: Plantactinospora alkalitolerans sp. nov.</title>
        <authorList>
            <person name="Carro L."/>
            <person name="Veyisoglu A."/>
            <person name="Guven K."/>
            <person name="Schumann P."/>
            <person name="Klenk H.-P."/>
            <person name="Sahin N."/>
        </authorList>
    </citation>
    <scope>NUCLEOTIDE SEQUENCE [LARGE SCALE GENOMIC DNA]</scope>
    <source>
        <strain evidence="2 3">S1510</strain>
    </source>
</reference>
<name>A0ABS0GPH3_9ACTN</name>